<dbReference type="AlphaFoldDB" id="A0A8W7Q2Y7"/>
<dbReference type="EnsemblMetazoa" id="ACOM041433-RA">
    <property type="protein sequence ID" value="ACOM041433-PA.1"/>
    <property type="gene ID" value="ACOM041433"/>
</dbReference>
<dbReference type="Proteomes" id="UP000075882">
    <property type="component" value="Unassembled WGS sequence"/>
</dbReference>
<accession>A0A8W7Q2Y7</accession>
<proteinExistence type="predicted"/>
<reference evidence="1" key="1">
    <citation type="submission" date="2022-08" db="UniProtKB">
        <authorList>
            <consortium name="EnsemblMetazoa"/>
        </authorList>
    </citation>
    <scope>IDENTIFICATION</scope>
</reference>
<sequence>MAKCFECDRQSFFTDPNGFDWIGSRTLYISAKCRLALTLTVTKTASNPKRATRPFCWPYWGKHHQSKDHLLKRDMRTVVVLAKVYRTIAPCPEELKKPSEQAMQGERVMM</sequence>
<protein>
    <submittedName>
        <fullName evidence="1">Uncharacterized protein</fullName>
    </submittedName>
</protein>
<evidence type="ECO:0000313" key="1">
    <source>
        <dbReference type="EnsemblMetazoa" id="ACOM041433-PA.1"/>
    </source>
</evidence>
<name>A0A8W7Q2Y7_ANOCL</name>
<organism evidence="1">
    <name type="scientific">Anopheles coluzzii</name>
    <name type="common">African malaria mosquito</name>
    <dbReference type="NCBI Taxonomy" id="1518534"/>
    <lineage>
        <taxon>Eukaryota</taxon>
        <taxon>Metazoa</taxon>
        <taxon>Ecdysozoa</taxon>
        <taxon>Arthropoda</taxon>
        <taxon>Hexapoda</taxon>
        <taxon>Insecta</taxon>
        <taxon>Pterygota</taxon>
        <taxon>Neoptera</taxon>
        <taxon>Endopterygota</taxon>
        <taxon>Diptera</taxon>
        <taxon>Nematocera</taxon>
        <taxon>Culicoidea</taxon>
        <taxon>Culicidae</taxon>
        <taxon>Anophelinae</taxon>
        <taxon>Anopheles</taxon>
    </lineage>
</organism>